<gene>
    <name evidence="10" type="primary">csm3</name>
    <name evidence="10" type="ORF">ENN90_14690</name>
</gene>
<accession>A0A831LJE6</accession>
<evidence type="ECO:0000256" key="3">
    <source>
        <dbReference type="ARBA" id="ARBA00022722"/>
    </source>
</evidence>
<evidence type="ECO:0000313" key="10">
    <source>
        <dbReference type="EMBL" id="HDR52842.1"/>
    </source>
</evidence>
<evidence type="ECO:0000256" key="6">
    <source>
        <dbReference type="ARBA" id="ARBA00022884"/>
    </source>
</evidence>
<evidence type="ECO:0000256" key="1">
    <source>
        <dbReference type="ARBA" id="ARBA00006342"/>
    </source>
</evidence>
<keyword evidence="6" id="KW-0694">RNA-binding</keyword>
<evidence type="ECO:0000256" key="2">
    <source>
        <dbReference type="ARBA" id="ARBA00022150"/>
    </source>
</evidence>
<dbReference type="PANTHER" id="PTHR35579:SF3">
    <property type="entry name" value="CRISPR SYSTEM CMS ENDORIBONUCLEASE CSM3"/>
    <property type="match status" value="1"/>
</dbReference>
<evidence type="ECO:0000256" key="4">
    <source>
        <dbReference type="ARBA" id="ARBA00022759"/>
    </source>
</evidence>
<dbReference type="NCBIfam" id="TIGR02582">
    <property type="entry name" value="cas7_TM1809"/>
    <property type="match status" value="1"/>
</dbReference>
<dbReference type="AlphaFoldDB" id="A0A831LJE6"/>
<keyword evidence="7" id="KW-0051">Antiviral defense</keyword>
<dbReference type="InterPro" id="IPR005537">
    <property type="entry name" value="RAMP_III_fam"/>
</dbReference>
<evidence type="ECO:0000256" key="7">
    <source>
        <dbReference type="ARBA" id="ARBA00023118"/>
    </source>
</evidence>
<keyword evidence="5" id="KW-0378">Hydrolase</keyword>
<comment type="caution">
    <text evidence="10">The sequence shown here is derived from an EMBL/GenBank/DDBJ whole genome shotgun (WGS) entry which is preliminary data.</text>
</comment>
<dbReference type="EMBL" id="DSDK01000824">
    <property type="protein sequence ID" value="HDR52842.1"/>
    <property type="molecule type" value="Genomic_DNA"/>
</dbReference>
<name>A0A831LJE6_9BACT</name>
<dbReference type="Proteomes" id="UP000886047">
    <property type="component" value="Unassembled WGS sequence"/>
</dbReference>
<evidence type="ECO:0000256" key="8">
    <source>
        <dbReference type="ARBA" id="ARBA00033183"/>
    </source>
</evidence>
<sequence length="222" mass="24090">MAKLTKKYIITGKIECLTGLHIGGTNSAMGIGGPDSMVIRNPLNNKPIIPGSSLKGKMRSLLELSLGELGGSIGSKIKNGPTQNKNHLAVKLFGSADSRGDNQLPSRIIVRDASLLTPDEKFSNTDMPYTETKTEVVIDRITSGAMPRQIERVPAGAEFSLNMVLNIFDSDNNEDELIAALKSSMRLLEDDYLGGNGSRGYGQIAFSEVVWTEKKLEDYLTN</sequence>
<evidence type="ECO:0000259" key="9">
    <source>
        <dbReference type="Pfam" id="PF03787"/>
    </source>
</evidence>
<keyword evidence="4" id="KW-0255">Endonuclease</keyword>
<protein>
    <recommendedName>
        <fullName evidence="2">CRISPR system Cms endoribonuclease Csm3</fullName>
    </recommendedName>
    <alternativeName>
        <fullName evidence="8">CRISPR type III A-associated RAMP protein Csm3</fullName>
    </alternativeName>
</protein>
<evidence type="ECO:0000256" key="5">
    <source>
        <dbReference type="ARBA" id="ARBA00022801"/>
    </source>
</evidence>
<dbReference type="GO" id="GO:0003723">
    <property type="term" value="F:RNA binding"/>
    <property type="evidence" value="ECO:0007669"/>
    <property type="project" value="UniProtKB-KW"/>
</dbReference>
<dbReference type="GO" id="GO:0051607">
    <property type="term" value="P:defense response to virus"/>
    <property type="evidence" value="ECO:0007669"/>
    <property type="project" value="UniProtKB-KW"/>
</dbReference>
<proteinExistence type="inferred from homology"/>
<dbReference type="GO" id="GO:0016787">
    <property type="term" value="F:hydrolase activity"/>
    <property type="evidence" value="ECO:0007669"/>
    <property type="project" value="UniProtKB-KW"/>
</dbReference>
<dbReference type="Pfam" id="PF03787">
    <property type="entry name" value="RAMPs"/>
    <property type="match status" value="1"/>
</dbReference>
<reference evidence="10" key="1">
    <citation type="journal article" date="2020" name="mSystems">
        <title>Genome- and Community-Level Interaction Insights into Carbon Utilization and Element Cycling Functions of Hydrothermarchaeota in Hydrothermal Sediment.</title>
        <authorList>
            <person name="Zhou Z."/>
            <person name="Liu Y."/>
            <person name="Xu W."/>
            <person name="Pan J."/>
            <person name="Luo Z.H."/>
            <person name="Li M."/>
        </authorList>
    </citation>
    <scope>NUCLEOTIDE SEQUENCE [LARGE SCALE GENOMIC DNA]</scope>
    <source>
        <strain evidence="10">SpSt-1217</strain>
    </source>
</reference>
<dbReference type="InterPro" id="IPR052216">
    <property type="entry name" value="CRISPR_Csm3_endoribonuclease"/>
</dbReference>
<dbReference type="InterPro" id="IPR013412">
    <property type="entry name" value="CRISPR-assoc_RAMP_Csm3"/>
</dbReference>
<feature type="domain" description="CRISPR type III-associated protein" evidence="9">
    <location>
        <begin position="13"/>
        <end position="204"/>
    </location>
</feature>
<organism evidence="10">
    <name type="scientific">Mariniphaga anaerophila</name>
    <dbReference type="NCBI Taxonomy" id="1484053"/>
    <lineage>
        <taxon>Bacteria</taxon>
        <taxon>Pseudomonadati</taxon>
        <taxon>Bacteroidota</taxon>
        <taxon>Bacteroidia</taxon>
        <taxon>Marinilabiliales</taxon>
        <taxon>Prolixibacteraceae</taxon>
        <taxon>Mariniphaga</taxon>
    </lineage>
</organism>
<comment type="similarity">
    <text evidence="1">Belongs to the CRISPR-associated Csm3 family.</text>
</comment>
<dbReference type="PANTHER" id="PTHR35579">
    <property type="entry name" value="CRISPR SYSTEM CMS ENDORIBONUCLEASE CSM3"/>
    <property type="match status" value="1"/>
</dbReference>
<keyword evidence="3" id="KW-0540">Nuclease</keyword>
<dbReference type="GO" id="GO:0004519">
    <property type="term" value="F:endonuclease activity"/>
    <property type="evidence" value="ECO:0007669"/>
    <property type="project" value="UniProtKB-KW"/>
</dbReference>